<evidence type="ECO:0000256" key="4">
    <source>
        <dbReference type="ARBA" id="ARBA00023015"/>
    </source>
</evidence>
<dbReference type="SUPFAM" id="SSF46785">
    <property type="entry name" value="Winged helix' DNA-binding domain"/>
    <property type="match status" value="1"/>
</dbReference>
<keyword evidence="12" id="KW-0648">Protein biosynthesis</keyword>
<protein>
    <recommendedName>
        <fullName evidence="3">Transcription initiation factor IIF subunit beta</fullName>
    </recommendedName>
    <alternativeName>
        <fullName evidence="9">TFIIF medium subunit</fullName>
    </alternativeName>
    <alternativeName>
        <fullName evidence="8">TFIIF-beta</fullName>
    </alternativeName>
</protein>
<feature type="domain" description="TFIIF beta subunit N-terminal" evidence="11">
    <location>
        <begin position="39"/>
        <end position="115"/>
    </location>
</feature>
<evidence type="ECO:0000256" key="6">
    <source>
        <dbReference type="ARBA" id="ARBA00023163"/>
    </source>
</evidence>
<evidence type="ECO:0000256" key="7">
    <source>
        <dbReference type="ARBA" id="ARBA00023242"/>
    </source>
</evidence>
<evidence type="ECO:0000313" key="12">
    <source>
        <dbReference type="EMBL" id="KAB5592680.1"/>
    </source>
</evidence>
<dbReference type="Pfam" id="PF17683">
    <property type="entry name" value="TFIIF_beta_N"/>
    <property type="match status" value="1"/>
</dbReference>
<dbReference type="CDD" id="cd07980">
    <property type="entry name" value="TFIIF_beta"/>
    <property type="match status" value="1"/>
</dbReference>
<feature type="domain" description="TFIIF beta subunit HTH" evidence="10">
    <location>
        <begin position="197"/>
        <end position="260"/>
    </location>
</feature>
<keyword evidence="5" id="KW-0238">DNA-binding</keyword>
<evidence type="ECO:0000256" key="9">
    <source>
        <dbReference type="ARBA" id="ARBA00081863"/>
    </source>
</evidence>
<evidence type="ECO:0000259" key="11">
    <source>
        <dbReference type="Pfam" id="PF17683"/>
    </source>
</evidence>
<dbReference type="Pfam" id="PF02270">
    <property type="entry name" value="TFIIF_beta"/>
    <property type="match status" value="1"/>
</dbReference>
<comment type="subcellular location">
    <subcellularLocation>
        <location evidence="1">Nucleus</location>
    </subcellularLocation>
</comment>
<keyword evidence="7" id="KW-0539">Nucleus</keyword>
<reference evidence="12 13" key="1">
    <citation type="journal article" date="2019" name="Fungal Biol. Biotechnol.">
        <title>Draft genome sequence of fastidious pathogen Ceratobasidium theobromae, which causes vascular-streak dieback in Theobroma cacao.</title>
        <authorList>
            <person name="Ali S.S."/>
            <person name="Asman A."/>
            <person name="Shao J."/>
            <person name="Firmansyah A.P."/>
            <person name="Susilo A.W."/>
            <person name="Rosmana A."/>
            <person name="McMahon P."/>
            <person name="Junaid M."/>
            <person name="Guest D."/>
            <person name="Kheng T.Y."/>
            <person name="Meinhardt L.W."/>
            <person name="Bailey B.A."/>
        </authorList>
    </citation>
    <scope>NUCLEOTIDE SEQUENCE [LARGE SCALE GENOMIC DNA]</scope>
    <source>
        <strain evidence="12 13">CT2</strain>
    </source>
</reference>
<comment type="caution">
    <text evidence="12">The sequence shown here is derived from an EMBL/GenBank/DDBJ whole genome shotgun (WGS) entry which is preliminary data.</text>
</comment>
<evidence type="ECO:0000256" key="1">
    <source>
        <dbReference type="ARBA" id="ARBA00004123"/>
    </source>
</evidence>
<keyword evidence="13" id="KW-1185">Reference proteome</keyword>
<dbReference type="SUPFAM" id="SSF50916">
    <property type="entry name" value="Rap30/74 interaction domains"/>
    <property type="match status" value="1"/>
</dbReference>
<dbReference type="InterPro" id="IPR040450">
    <property type="entry name" value="TFIIF_beta_HTH"/>
</dbReference>
<dbReference type="GO" id="GO:0003677">
    <property type="term" value="F:DNA binding"/>
    <property type="evidence" value="ECO:0007669"/>
    <property type="project" value="UniProtKB-KW"/>
</dbReference>
<dbReference type="AlphaFoldDB" id="A0A5N5QLQ1"/>
<dbReference type="InterPro" id="IPR011039">
    <property type="entry name" value="TFIIF_interaction"/>
</dbReference>
<evidence type="ECO:0000256" key="5">
    <source>
        <dbReference type="ARBA" id="ARBA00023125"/>
    </source>
</evidence>
<dbReference type="Proteomes" id="UP000383932">
    <property type="component" value="Unassembled WGS sequence"/>
</dbReference>
<dbReference type="FunFam" id="1.10.10.10:FF:000035">
    <property type="entry name" value="General transcription factor IIF subunit 2"/>
    <property type="match status" value="1"/>
</dbReference>
<keyword evidence="4" id="KW-0805">Transcription regulation</keyword>
<dbReference type="InterPro" id="IPR003196">
    <property type="entry name" value="TFIIF_beta"/>
</dbReference>
<dbReference type="PANTHER" id="PTHR10445">
    <property type="entry name" value="GENERAL TRANSCRIPTION FACTOR IIF SUBUNIT 2"/>
    <property type="match status" value="1"/>
</dbReference>
<keyword evidence="12" id="KW-0396">Initiation factor</keyword>
<name>A0A5N5QLQ1_9AGAM</name>
<comment type="similarity">
    <text evidence="2">Belongs to the TFIIF beta subunit family.</text>
</comment>
<dbReference type="GO" id="GO:0003743">
    <property type="term" value="F:translation initiation factor activity"/>
    <property type="evidence" value="ECO:0007669"/>
    <property type="project" value="UniProtKB-KW"/>
</dbReference>
<dbReference type="OrthoDB" id="449280at2759"/>
<dbReference type="EMBL" id="SSOP01000057">
    <property type="protein sequence ID" value="KAB5592680.1"/>
    <property type="molecule type" value="Genomic_DNA"/>
</dbReference>
<evidence type="ECO:0000256" key="3">
    <source>
        <dbReference type="ARBA" id="ARBA00021453"/>
    </source>
</evidence>
<organism evidence="12 13">
    <name type="scientific">Ceratobasidium theobromae</name>
    <dbReference type="NCBI Taxonomy" id="1582974"/>
    <lineage>
        <taxon>Eukaryota</taxon>
        <taxon>Fungi</taxon>
        <taxon>Dikarya</taxon>
        <taxon>Basidiomycota</taxon>
        <taxon>Agaricomycotina</taxon>
        <taxon>Agaricomycetes</taxon>
        <taxon>Cantharellales</taxon>
        <taxon>Ceratobasidiaceae</taxon>
        <taxon>Ceratobasidium</taxon>
    </lineage>
</organism>
<evidence type="ECO:0000313" key="13">
    <source>
        <dbReference type="Proteomes" id="UP000383932"/>
    </source>
</evidence>
<keyword evidence="6" id="KW-0804">Transcription</keyword>
<sequence>MDWDGLISRTRRLNFDSDSDSSDSEGLDEDLVIRGIGGTVWLVKVPKAVMEVWTQIDKDGEHLATLRVYHEADPPVVQLLLADDPALEQGLRGAVFTLVAVAAKSKNMVVVSERAGMQGDMHLEATVDRQWYVKPTLTPNWTRTIAKRNRQANVSNRQLIRIGDEGHIRKIASGAGHWNHFSNMVTAYGHSTSDRAVRIPKNELLDMLFKLFSVQSHWTMKVLKERTKQPLEYLRETLDEVAVLHKSGPNMNTWSLQASYAQRFGLPDESLTADASASDMDIDWEEDEDCEMEEVS</sequence>
<gene>
    <name evidence="12" type="ORF">CTheo_3880</name>
</gene>
<dbReference type="GO" id="GO:0005674">
    <property type="term" value="C:transcription factor TFIIF complex"/>
    <property type="evidence" value="ECO:0007669"/>
    <property type="project" value="InterPro"/>
</dbReference>
<evidence type="ECO:0000259" key="10">
    <source>
        <dbReference type="Pfam" id="PF02270"/>
    </source>
</evidence>
<dbReference type="InterPro" id="IPR036388">
    <property type="entry name" value="WH-like_DNA-bd_sf"/>
</dbReference>
<dbReference type="PANTHER" id="PTHR10445:SF0">
    <property type="entry name" value="GENERAL TRANSCRIPTION FACTOR IIF SUBUNIT 2"/>
    <property type="match status" value="1"/>
</dbReference>
<dbReference type="InterPro" id="IPR036390">
    <property type="entry name" value="WH_DNA-bd_sf"/>
</dbReference>
<dbReference type="Gene3D" id="1.10.10.10">
    <property type="entry name" value="Winged helix-like DNA-binding domain superfamily/Winged helix DNA-binding domain"/>
    <property type="match status" value="1"/>
</dbReference>
<accession>A0A5N5QLQ1</accession>
<evidence type="ECO:0000256" key="2">
    <source>
        <dbReference type="ARBA" id="ARBA00009543"/>
    </source>
</evidence>
<proteinExistence type="inferred from homology"/>
<dbReference type="InterPro" id="IPR040504">
    <property type="entry name" value="TFIIF_beta_N"/>
</dbReference>
<evidence type="ECO:0000256" key="8">
    <source>
        <dbReference type="ARBA" id="ARBA00081473"/>
    </source>
</evidence>
<dbReference type="GO" id="GO:0006367">
    <property type="term" value="P:transcription initiation at RNA polymerase II promoter"/>
    <property type="evidence" value="ECO:0007669"/>
    <property type="project" value="InterPro"/>
</dbReference>